<keyword evidence="1" id="KW-0472">Membrane</keyword>
<dbReference type="Proteomes" id="UP000515154">
    <property type="component" value="Linkage group LG6"/>
</dbReference>
<protein>
    <submittedName>
        <fullName evidence="3">Uncharacterized protein LOC118763690</fullName>
    </submittedName>
</protein>
<dbReference type="RefSeq" id="XP_036359365.1">
    <property type="nucleotide sequence ID" value="XM_036503472.1"/>
</dbReference>
<accession>A0A7E6EWN6</accession>
<evidence type="ECO:0000313" key="3">
    <source>
        <dbReference type="RefSeq" id="XP_036359365.1"/>
    </source>
</evidence>
<dbReference type="KEGG" id="osn:118763690"/>
<sequence>MRGLISTQDRMFIHPVFFFGLVLFCLMILPNLILSGVVVKNVVPDNCPGCYYNGKCMCSNQTVMFRRIYDCILLECRGNYADIKKRYCLDPTGNCMPNEEKWRGTIETTCVTFYCDIINDKAQLSIVFDLVCLPDHVVGSKLYFIEPRVALC</sequence>
<proteinExistence type="predicted"/>
<dbReference type="AlphaFoldDB" id="A0A7E6EWN6"/>
<keyword evidence="1" id="KW-0812">Transmembrane</keyword>
<keyword evidence="1" id="KW-1133">Transmembrane helix</keyword>
<gene>
    <name evidence="3" type="primary">LOC118763690</name>
</gene>
<feature type="transmembrane region" description="Helical" evidence="1">
    <location>
        <begin position="12"/>
        <end position="34"/>
    </location>
</feature>
<organism evidence="2 3">
    <name type="scientific">Octopus sinensis</name>
    <name type="common">East Asian common octopus</name>
    <dbReference type="NCBI Taxonomy" id="2607531"/>
    <lineage>
        <taxon>Eukaryota</taxon>
        <taxon>Metazoa</taxon>
        <taxon>Spiralia</taxon>
        <taxon>Lophotrochozoa</taxon>
        <taxon>Mollusca</taxon>
        <taxon>Cephalopoda</taxon>
        <taxon>Coleoidea</taxon>
        <taxon>Octopodiformes</taxon>
        <taxon>Octopoda</taxon>
        <taxon>Incirrata</taxon>
        <taxon>Octopodidae</taxon>
        <taxon>Octopus</taxon>
    </lineage>
</organism>
<evidence type="ECO:0000313" key="2">
    <source>
        <dbReference type="Proteomes" id="UP000515154"/>
    </source>
</evidence>
<evidence type="ECO:0000256" key="1">
    <source>
        <dbReference type="SAM" id="Phobius"/>
    </source>
</evidence>
<reference evidence="3" key="1">
    <citation type="submission" date="2025-08" db="UniProtKB">
        <authorList>
            <consortium name="RefSeq"/>
        </authorList>
    </citation>
    <scope>IDENTIFICATION</scope>
</reference>
<keyword evidence="2" id="KW-1185">Reference proteome</keyword>
<name>A0A7E6EWN6_9MOLL</name>